<sequence length="281" mass="30342">MSSAQEHFAKVASVYEKGTGGATRRVATHLVQLASPIKADAKILDNACGTGVVIDELLAGVSDAAVRNSLMFTVTDAAVPMVECLLSKIGTQWDIPADHVTALTLAAEDLDGIASDSFDYSFTNFGFLFFKDAEKAAKHIYRTLKPGGRAFVTSWKDLGYMQAIEKAAVQVRPHHPPPHLPFDTAWLDSAHIKDVFEQAGFQSVDVHQQASSYASESVPALSHSLVGMMEGMLKMQGWSDSEVESLPPELERAIEGLADALVIEPDAAWIKMMAHVAVCVK</sequence>
<proteinExistence type="predicted"/>
<dbReference type="OrthoDB" id="2013972at2759"/>
<dbReference type="GeneID" id="34599359"/>
<dbReference type="SUPFAM" id="SSF53335">
    <property type="entry name" value="S-adenosyl-L-methionine-dependent methyltransferases"/>
    <property type="match status" value="1"/>
</dbReference>
<name>A0A177FB33_9EURO</name>
<dbReference type="RefSeq" id="XP_022513439.1">
    <property type="nucleotide sequence ID" value="XM_022654162.1"/>
</dbReference>
<dbReference type="InterPro" id="IPR029063">
    <property type="entry name" value="SAM-dependent_MTases_sf"/>
</dbReference>
<dbReference type="CDD" id="cd02440">
    <property type="entry name" value="AdoMet_MTases"/>
    <property type="match status" value="1"/>
</dbReference>
<dbReference type="EMBL" id="LVKK01000023">
    <property type="protein sequence ID" value="OAG41487.1"/>
    <property type="molecule type" value="Genomic_DNA"/>
</dbReference>
<organism evidence="1 2">
    <name type="scientific">Fonsecaea monophora</name>
    <dbReference type="NCBI Taxonomy" id="254056"/>
    <lineage>
        <taxon>Eukaryota</taxon>
        <taxon>Fungi</taxon>
        <taxon>Dikarya</taxon>
        <taxon>Ascomycota</taxon>
        <taxon>Pezizomycotina</taxon>
        <taxon>Eurotiomycetes</taxon>
        <taxon>Chaetothyriomycetidae</taxon>
        <taxon>Chaetothyriales</taxon>
        <taxon>Herpotrichiellaceae</taxon>
        <taxon>Fonsecaea</taxon>
    </lineage>
</organism>
<dbReference type="Proteomes" id="UP000077002">
    <property type="component" value="Unassembled WGS sequence"/>
</dbReference>
<evidence type="ECO:0000313" key="2">
    <source>
        <dbReference type="Proteomes" id="UP000077002"/>
    </source>
</evidence>
<evidence type="ECO:0000313" key="1">
    <source>
        <dbReference type="EMBL" id="OAG41487.1"/>
    </source>
</evidence>
<evidence type="ECO:0008006" key="3">
    <source>
        <dbReference type="Google" id="ProtNLM"/>
    </source>
</evidence>
<dbReference type="AlphaFoldDB" id="A0A177FB33"/>
<comment type="caution">
    <text evidence="1">The sequence shown here is derived from an EMBL/GenBank/DDBJ whole genome shotgun (WGS) entry which is preliminary data.</text>
</comment>
<dbReference type="Gene3D" id="3.40.50.150">
    <property type="entry name" value="Vaccinia Virus protein VP39"/>
    <property type="match status" value="1"/>
</dbReference>
<protein>
    <recommendedName>
        <fullName evidence="3">Methyltransferase type 11 domain-containing protein</fullName>
    </recommendedName>
</protein>
<accession>A0A177FB33</accession>
<reference evidence="1 2" key="1">
    <citation type="submission" date="2016-03" db="EMBL/GenBank/DDBJ databases">
        <title>Draft genome sequence of the Fonsecaea monophora CBS 269.37.</title>
        <authorList>
            <person name="Bombassaro A."/>
            <person name="Vinicius W.A."/>
            <person name="De Hoog S."/>
            <person name="Sun J."/>
            <person name="Souza E.M."/>
            <person name="Raittz R.T."/>
            <person name="Costa F."/>
            <person name="Leao A.C."/>
            <person name="Tadra-Sfeir M.Z."/>
            <person name="Baura V."/>
            <person name="Balsanelli E."/>
            <person name="Pedrosa F.O."/>
            <person name="Moreno L.F."/>
            <person name="Steffens M.B."/>
            <person name="Xi L."/>
            <person name="Bocca A.L."/>
            <person name="Felipe M.S."/>
            <person name="Teixeira M."/>
            <person name="Telles Filho F.Q."/>
            <person name="Azevedo C.M."/>
            <person name="Gomes R."/>
            <person name="Vicente V.A."/>
        </authorList>
    </citation>
    <scope>NUCLEOTIDE SEQUENCE [LARGE SCALE GENOMIC DNA]</scope>
    <source>
        <strain evidence="1 2">CBS 269.37</strain>
    </source>
</reference>
<keyword evidence="2" id="KW-1185">Reference proteome</keyword>
<gene>
    <name evidence="1" type="ORF">AYO21_04189</name>
</gene>
<dbReference type="Pfam" id="PF01209">
    <property type="entry name" value="Ubie_methyltran"/>
    <property type="match status" value="1"/>
</dbReference>